<sequence length="379" mass="44132">MDNDNGRPNQEANMDTKDWRNGLPQESRERIFNQMVVYKPNGMDSLKKHSPGYGEKELHILHLDAKRFEEKIFTTATSWPDYLLKISSKIDVMETKSQDIRANPPNQVTNIKVEAKQLDTQRVIVPMPSPKKSLKRHYHQMNNDDGRPNQGTEGYSHWNGLHPETRQMNIDKMVDLLKRHLPDSGQDVLPELHMIAQRFEEKIFNAATSLPDYLLKISSKMHSMETGCQCTKANPPNQVTYIKVEAQQSDTQTVIVPTPSPNISLKRHQHQMDNDNERPNQGTETICHWRDGLHPEIRQINAIKIMNVFKRHIPYPSQEFLHDLQKIAQRFEEKIFTTATSQSDYLRKISLKMFTMETKPQRSMTNNPNQGYFWFSLNN</sequence>
<dbReference type="FunFam" id="1.10.246.20:FF:000003">
    <property type="entry name" value="Mediator of RNA polymerase II transcription subunit 15a"/>
    <property type="match status" value="1"/>
</dbReference>
<feature type="domain" description="Mediator complex subunit 15 KIX" evidence="4">
    <location>
        <begin position="16"/>
        <end position="100"/>
    </location>
</feature>
<keyword evidence="2" id="KW-0539">Nucleus</keyword>
<evidence type="ECO:0000259" key="4">
    <source>
        <dbReference type="Pfam" id="PF16987"/>
    </source>
</evidence>
<dbReference type="PANTHER" id="PTHR33137:SF4">
    <property type="entry name" value="MEDIATOR OF RNA POLYMERASE II TRANSCRIPTION SUBUNIT 15A-RELATED"/>
    <property type="match status" value="1"/>
</dbReference>
<dbReference type="PANTHER" id="PTHR33137">
    <property type="entry name" value="MEDIATOR OF RNA POLYMERASE II TRANSCRIPTION SUBUNIT 15A-RELATED"/>
    <property type="match status" value="1"/>
</dbReference>
<dbReference type="GO" id="GO:0003713">
    <property type="term" value="F:transcription coactivator activity"/>
    <property type="evidence" value="ECO:0007669"/>
    <property type="project" value="InterPro"/>
</dbReference>
<accession>A0A3Q0F851</accession>
<evidence type="ECO:0000313" key="7">
    <source>
        <dbReference type="RefSeq" id="XP_022638592.1"/>
    </source>
</evidence>
<dbReference type="Pfam" id="PF16987">
    <property type="entry name" value="KIX_2"/>
    <property type="match status" value="3"/>
</dbReference>
<dbReference type="OrthoDB" id="1912459at2759"/>
<dbReference type="RefSeq" id="XP_022638592.1">
    <property type="nucleotide sequence ID" value="XM_022782871.1"/>
</dbReference>
<dbReference type="GO" id="GO:0031490">
    <property type="term" value="F:chromatin DNA binding"/>
    <property type="evidence" value="ECO:0007669"/>
    <property type="project" value="InterPro"/>
</dbReference>
<reference evidence="6 7" key="2">
    <citation type="submission" date="2025-04" db="UniProtKB">
        <authorList>
            <consortium name="RefSeq"/>
        </authorList>
    </citation>
    <scope>IDENTIFICATION</scope>
    <source>
        <tissue evidence="6 7">Leaf</tissue>
    </source>
</reference>
<gene>
    <name evidence="6 7 8" type="primary">LOC106765876</name>
</gene>
<dbReference type="Proteomes" id="UP000087766">
    <property type="component" value="Chromosome 7"/>
</dbReference>
<feature type="compositionally biased region" description="Polar residues" evidence="3">
    <location>
        <begin position="1"/>
        <end position="13"/>
    </location>
</feature>
<dbReference type="AlphaFoldDB" id="A0A3Q0F851"/>
<dbReference type="GO" id="GO:0005634">
    <property type="term" value="C:nucleus"/>
    <property type="evidence" value="ECO:0007669"/>
    <property type="project" value="UniProtKB-SubCell"/>
</dbReference>
<evidence type="ECO:0000313" key="5">
    <source>
        <dbReference type="Proteomes" id="UP000087766"/>
    </source>
</evidence>
<dbReference type="RefSeq" id="XP_022638593.1">
    <property type="nucleotide sequence ID" value="XM_022782872.1"/>
</dbReference>
<dbReference type="GeneID" id="106765876"/>
<evidence type="ECO:0000313" key="6">
    <source>
        <dbReference type="RefSeq" id="XP_022638591.1"/>
    </source>
</evidence>
<feature type="region of interest" description="Disordered" evidence="3">
    <location>
        <begin position="1"/>
        <end position="26"/>
    </location>
</feature>
<dbReference type="InterPro" id="IPR044661">
    <property type="entry name" value="MED15a/b/c-like"/>
</dbReference>
<protein>
    <submittedName>
        <fullName evidence="6 7">Uncharacterized protein LOC106765876 isoform X1</fullName>
    </submittedName>
</protein>
<name>A0A3Q0F851_VIGRR</name>
<feature type="domain" description="Mediator complex subunit 15 KIX" evidence="4">
    <location>
        <begin position="288"/>
        <end position="366"/>
    </location>
</feature>
<feature type="domain" description="Mediator complex subunit 15 KIX" evidence="4">
    <location>
        <begin position="159"/>
        <end position="232"/>
    </location>
</feature>
<proteinExistence type="predicted"/>
<organism evidence="5 7">
    <name type="scientific">Vigna radiata var. radiata</name>
    <name type="common">Mung bean</name>
    <name type="synonym">Phaseolus aureus</name>
    <dbReference type="NCBI Taxonomy" id="3916"/>
    <lineage>
        <taxon>Eukaryota</taxon>
        <taxon>Viridiplantae</taxon>
        <taxon>Streptophyta</taxon>
        <taxon>Embryophyta</taxon>
        <taxon>Tracheophyta</taxon>
        <taxon>Spermatophyta</taxon>
        <taxon>Magnoliopsida</taxon>
        <taxon>eudicotyledons</taxon>
        <taxon>Gunneridae</taxon>
        <taxon>Pentapetalae</taxon>
        <taxon>rosids</taxon>
        <taxon>fabids</taxon>
        <taxon>Fabales</taxon>
        <taxon>Fabaceae</taxon>
        <taxon>Papilionoideae</taxon>
        <taxon>50 kb inversion clade</taxon>
        <taxon>NPAAA clade</taxon>
        <taxon>indigoferoid/millettioid clade</taxon>
        <taxon>Phaseoleae</taxon>
        <taxon>Vigna</taxon>
    </lineage>
</organism>
<dbReference type="SUPFAM" id="SSF47040">
    <property type="entry name" value="Kix domain of CBP (creb binding protein)"/>
    <property type="match status" value="1"/>
</dbReference>
<keyword evidence="5" id="KW-1185">Reference proteome</keyword>
<feature type="compositionally biased region" description="Basic and acidic residues" evidence="3">
    <location>
        <begin position="14"/>
        <end position="26"/>
    </location>
</feature>
<comment type="subcellular location">
    <subcellularLocation>
        <location evidence="1">Nucleus</location>
    </subcellularLocation>
</comment>
<dbReference type="RefSeq" id="XP_022638591.1">
    <property type="nucleotide sequence ID" value="XM_022782870.1"/>
</dbReference>
<dbReference type="InterPro" id="IPR036529">
    <property type="entry name" value="KIX_dom_sf"/>
</dbReference>
<evidence type="ECO:0000256" key="2">
    <source>
        <dbReference type="ARBA" id="ARBA00023242"/>
    </source>
</evidence>
<dbReference type="InterPro" id="IPR036546">
    <property type="entry name" value="MED15_KIX"/>
</dbReference>
<evidence type="ECO:0000256" key="3">
    <source>
        <dbReference type="SAM" id="MobiDB-lite"/>
    </source>
</evidence>
<evidence type="ECO:0000313" key="8">
    <source>
        <dbReference type="RefSeq" id="XP_022638593.1"/>
    </source>
</evidence>
<reference evidence="5" key="1">
    <citation type="journal article" date="2014" name="Nat. Commun.">
        <title>Genome sequence of mungbean and insights into evolution within Vigna species.</title>
        <authorList>
            <person name="Kang Y.J."/>
            <person name="Kim S.K."/>
            <person name="Kim M.Y."/>
            <person name="Lestari P."/>
            <person name="Kim K.H."/>
            <person name="Ha B.K."/>
            <person name="Jun T.H."/>
            <person name="Hwang W.J."/>
            <person name="Lee T."/>
            <person name="Lee J."/>
            <person name="Shim S."/>
            <person name="Yoon M.Y."/>
            <person name="Jang Y.E."/>
            <person name="Han K.S."/>
            <person name="Taeprayoon P."/>
            <person name="Yoon N."/>
            <person name="Somta P."/>
            <person name="Tanya P."/>
            <person name="Kim K.S."/>
            <person name="Gwag J.G."/>
            <person name="Moon J.K."/>
            <person name="Lee Y.H."/>
            <person name="Park B.S."/>
            <person name="Bombarely A."/>
            <person name="Doyle J.J."/>
            <person name="Jackson S.A."/>
            <person name="Schafleitner R."/>
            <person name="Srinives P."/>
            <person name="Varshney R.K."/>
            <person name="Lee S.H."/>
        </authorList>
    </citation>
    <scope>NUCLEOTIDE SEQUENCE [LARGE SCALE GENOMIC DNA]</scope>
    <source>
        <strain evidence="5">cv. VC1973A</strain>
    </source>
</reference>
<evidence type="ECO:0000256" key="1">
    <source>
        <dbReference type="ARBA" id="ARBA00004123"/>
    </source>
</evidence>
<dbReference type="Gene3D" id="1.10.246.20">
    <property type="entry name" value="Coactivator CBP, KIX domain"/>
    <property type="match status" value="3"/>
</dbReference>